<keyword evidence="2 9" id="KW-0489">Methyltransferase</keyword>
<accession>A0ABU9U971</accession>
<dbReference type="Proteomes" id="UP001466331">
    <property type="component" value="Unassembled WGS sequence"/>
</dbReference>
<dbReference type="Gene3D" id="1.10.10.10">
    <property type="entry name" value="Winged helix-like DNA-binding domain superfamily/Winged helix DNA-binding domain"/>
    <property type="match status" value="1"/>
</dbReference>
<reference evidence="9 10" key="1">
    <citation type="submission" date="2024-03" db="EMBL/GenBank/DDBJ databases">
        <title>Ignisphaera cupida sp. nov., a hyperthermophilic hydrolytic archaeon from a hot spring of Kamchatka, and proposal of Ignisphaeraceae fam. nov.</title>
        <authorList>
            <person name="Podosokorskaya O.A."/>
            <person name="Elcheninov A.G."/>
            <person name="Maltseva A.I."/>
            <person name="Zayulina K.S."/>
            <person name="Novikov A."/>
            <person name="Merkel A.Y."/>
        </authorList>
    </citation>
    <scope>NUCLEOTIDE SEQUENCE [LARGE SCALE GENOMIC DNA]</scope>
    <source>
        <strain evidence="9 10">38H-sp</strain>
    </source>
</reference>
<comment type="catalytic activity">
    <reaction evidence="1">
        <text>a 4-O-methyl-thymidine in DNA + L-cysteinyl-[protein] = a thymidine in DNA + S-methyl-L-cysteinyl-[protein]</text>
        <dbReference type="Rhea" id="RHEA:53428"/>
        <dbReference type="Rhea" id="RHEA-COMP:10131"/>
        <dbReference type="Rhea" id="RHEA-COMP:10132"/>
        <dbReference type="Rhea" id="RHEA-COMP:13555"/>
        <dbReference type="Rhea" id="RHEA-COMP:13556"/>
        <dbReference type="ChEBI" id="CHEBI:29950"/>
        <dbReference type="ChEBI" id="CHEBI:82612"/>
        <dbReference type="ChEBI" id="CHEBI:137386"/>
        <dbReference type="ChEBI" id="CHEBI:137387"/>
        <dbReference type="EC" id="2.1.1.63"/>
    </reaction>
</comment>
<evidence type="ECO:0000256" key="1">
    <source>
        <dbReference type="ARBA" id="ARBA00001286"/>
    </source>
</evidence>
<evidence type="ECO:0000256" key="5">
    <source>
        <dbReference type="ARBA" id="ARBA00023204"/>
    </source>
</evidence>
<dbReference type="GO" id="GO:0032259">
    <property type="term" value="P:methylation"/>
    <property type="evidence" value="ECO:0007669"/>
    <property type="project" value="UniProtKB-KW"/>
</dbReference>
<dbReference type="Pfam" id="PF01035">
    <property type="entry name" value="DNA_binding_1"/>
    <property type="match status" value="1"/>
</dbReference>
<dbReference type="CDD" id="cd06445">
    <property type="entry name" value="ATase"/>
    <property type="match status" value="1"/>
</dbReference>
<evidence type="ECO:0000313" key="9">
    <source>
        <dbReference type="EMBL" id="MEM5947205.1"/>
    </source>
</evidence>
<dbReference type="PANTHER" id="PTHR10815">
    <property type="entry name" value="METHYLATED-DNA--PROTEIN-CYSTEINE METHYLTRANSFERASE"/>
    <property type="match status" value="1"/>
</dbReference>
<sequence length="165" mass="18756">MKKITYAKFPFLQGQILLAKTEKGLARINFGDKKYIEETEAKLKSTYHAEENPGKLEQEYIKIKQYWDNPAKTPDIQLDIEGTEFQKKVWHEISKIPAGKTATYTDIAKKIGNKRAIRAVANACAANKIPLIIPCHRVIRKDRTLGGYSGGLNIKEELLRKEKAI</sequence>
<dbReference type="PANTHER" id="PTHR10815:SF5">
    <property type="entry name" value="METHYLATED-DNA--PROTEIN-CYSTEINE METHYLTRANSFERASE"/>
    <property type="match status" value="1"/>
</dbReference>
<dbReference type="InterPro" id="IPR001497">
    <property type="entry name" value="MethylDNA_cys_MeTrfase_AS"/>
</dbReference>
<dbReference type="InterPro" id="IPR036631">
    <property type="entry name" value="MGMT_N_sf"/>
</dbReference>
<evidence type="ECO:0000256" key="4">
    <source>
        <dbReference type="ARBA" id="ARBA00022763"/>
    </source>
</evidence>
<gene>
    <name evidence="9" type="ORF">WKV44_01485</name>
</gene>
<feature type="domain" description="Methylated-DNA-[protein]-cysteine S-methyltransferase DNA binding" evidence="7">
    <location>
        <begin position="84"/>
        <end position="163"/>
    </location>
</feature>
<dbReference type="InterPro" id="IPR014048">
    <property type="entry name" value="MethylDNA_cys_MeTrfase_DNA-bd"/>
</dbReference>
<dbReference type="EMBL" id="JBCHKQ010000001">
    <property type="protein sequence ID" value="MEM5947205.1"/>
    <property type="molecule type" value="Genomic_DNA"/>
</dbReference>
<dbReference type="SUPFAM" id="SSF53155">
    <property type="entry name" value="Methylated DNA-protein cysteine methyltransferase domain"/>
    <property type="match status" value="1"/>
</dbReference>
<evidence type="ECO:0000256" key="2">
    <source>
        <dbReference type="ARBA" id="ARBA00022603"/>
    </source>
</evidence>
<keyword evidence="5" id="KW-0234">DNA repair</keyword>
<dbReference type="InterPro" id="IPR036388">
    <property type="entry name" value="WH-like_DNA-bd_sf"/>
</dbReference>
<dbReference type="InterPro" id="IPR008332">
    <property type="entry name" value="MethylG_MeTrfase_N"/>
</dbReference>
<dbReference type="EC" id="2.1.1.63" evidence="9"/>
<dbReference type="RefSeq" id="WP_420068655.1">
    <property type="nucleotide sequence ID" value="NZ_JBCHKQ010000001.1"/>
</dbReference>
<evidence type="ECO:0000313" key="10">
    <source>
        <dbReference type="Proteomes" id="UP001466331"/>
    </source>
</evidence>
<comment type="catalytic activity">
    <reaction evidence="6">
        <text>a 6-O-methyl-2'-deoxyguanosine in DNA + L-cysteinyl-[protein] = S-methyl-L-cysteinyl-[protein] + a 2'-deoxyguanosine in DNA</text>
        <dbReference type="Rhea" id="RHEA:24000"/>
        <dbReference type="Rhea" id="RHEA-COMP:10131"/>
        <dbReference type="Rhea" id="RHEA-COMP:10132"/>
        <dbReference type="Rhea" id="RHEA-COMP:11367"/>
        <dbReference type="Rhea" id="RHEA-COMP:11368"/>
        <dbReference type="ChEBI" id="CHEBI:29950"/>
        <dbReference type="ChEBI" id="CHEBI:82612"/>
        <dbReference type="ChEBI" id="CHEBI:85445"/>
        <dbReference type="ChEBI" id="CHEBI:85448"/>
        <dbReference type="EC" id="2.1.1.63"/>
    </reaction>
</comment>
<proteinExistence type="predicted"/>
<organism evidence="9 10">
    <name type="scientific">Rarispira pelagica</name>
    <dbReference type="NCBI Taxonomy" id="3141764"/>
    <lineage>
        <taxon>Bacteria</taxon>
        <taxon>Pseudomonadati</taxon>
        <taxon>Spirochaetota</taxon>
        <taxon>Spirochaetia</taxon>
        <taxon>Winmispirales</taxon>
        <taxon>Winmispiraceae</taxon>
        <taxon>Rarispira</taxon>
    </lineage>
</organism>
<dbReference type="Pfam" id="PF02870">
    <property type="entry name" value="Methyltransf_1N"/>
    <property type="match status" value="1"/>
</dbReference>
<dbReference type="PROSITE" id="PS00374">
    <property type="entry name" value="MGMT"/>
    <property type="match status" value="1"/>
</dbReference>
<keyword evidence="10" id="KW-1185">Reference proteome</keyword>
<keyword evidence="4" id="KW-0227">DNA damage</keyword>
<evidence type="ECO:0000259" key="8">
    <source>
        <dbReference type="Pfam" id="PF02870"/>
    </source>
</evidence>
<keyword evidence="3 9" id="KW-0808">Transferase</keyword>
<dbReference type="InterPro" id="IPR036217">
    <property type="entry name" value="MethylDNA_cys_MeTrfase_DNAb"/>
</dbReference>
<comment type="caution">
    <text evidence="9">The sequence shown here is derived from an EMBL/GenBank/DDBJ whole genome shotgun (WGS) entry which is preliminary data.</text>
</comment>
<feature type="domain" description="Methylguanine DNA methyltransferase ribonuclease-like" evidence="8">
    <location>
        <begin position="5"/>
        <end position="79"/>
    </location>
</feature>
<dbReference type="GO" id="GO:0003908">
    <property type="term" value="F:methylated-DNA-[protein]-cysteine S-methyltransferase activity"/>
    <property type="evidence" value="ECO:0007669"/>
    <property type="project" value="UniProtKB-EC"/>
</dbReference>
<evidence type="ECO:0000256" key="3">
    <source>
        <dbReference type="ARBA" id="ARBA00022679"/>
    </source>
</evidence>
<dbReference type="NCBIfam" id="TIGR00589">
    <property type="entry name" value="ogt"/>
    <property type="match status" value="1"/>
</dbReference>
<dbReference type="SUPFAM" id="SSF46767">
    <property type="entry name" value="Methylated DNA-protein cysteine methyltransferase, C-terminal domain"/>
    <property type="match status" value="1"/>
</dbReference>
<dbReference type="Gene3D" id="3.30.160.70">
    <property type="entry name" value="Methylated DNA-protein cysteine methyltransferase domain"/>
    <property type="match status" value="1"/>
</dbReference>
<name>A0ABU9U971_9SPIR</name>
<protein>
    <submittedName>
        <fullName evidence="9">Methylated-DNA--[protein]-cysteine S-methyltransferase</fullName>
        <ecNumber evidence="9">2.1.1.63</ecNumber>
    </submittedName>
</protein>
<evidence type="ECO:0000256" key="6">
    <source>
        <dbReference type="ARBA" id="ARBA00049348"/>
    </source>
</evidence>
<evidence type="ECO:0000259" key="7">
    <source>
        <dbReference type="Pfam" id="PF01035"/>
    </source>
</evidence>